<evidence type="ECO:0000256" key="1">
    <source>
        <dbReference type="ARBA" id="ARBA00010062"/>
    </source>
</evidence>
<evidence type="ECO:0000256" key="3">
    <source>
        <dbReference type="ARBA" id="ARBA00022970"/>
    </source>
</evidence>
<comment type="caution">
    <text evidence="6">The sequence shown here is derived from an EMBL/GenBank/DDBJ whole genome shotgun (WGS) entry which is preliminary data.</text>
</comment>
<accession>A0ABU0MTE6</accession>
<gene>
    <name evidence="6" type="ORF">QO018_005360</name>
</gene>
<proteinExistence type="inferred from homology"/>
<protein>
    <submittedName>
        <fullName evidence="6">Branched-chain amino acid transport system substrate-binding protein</fullName>
    </submittedName>
</protein>
<feature type="domain" description="Leucine-binding protein" evidence="5">
    <location>
        <begin position="42"/>
        <end position="379"/>
    </location>
</feature>
<keyword evidence="2 4" id="KW-0732">Signal</keyword>
<feature type="signal peptide" evidence="4">
    <location>
        <begin position="1"/>
        <end position="35"/>
    </location>
</feature>
<evidence type="ECO:0000256" key="4">
    <source>
        <dbReference type="SAM" id="SignalP"/>
    </source>
</evidence>
<dbReference type="EMBL" id="JAUSVU010000027">
    <property type="protein sequence ID" value="MDQ0536463.1"/>
    <property type="molecule type" value="Genomic_DNA"/>
</dbReference>
<comment type="similarity">
    <text evidence="1">Belongs to the leucine-binding protein family.</text>
</comment>
<dbReference type="SUPFAM" id="SSF53822">
    <property type="entry name" value="Periplasmic binding protein-like I"/>
    <property type="match status" value="1"/>
</dbReference>
<evidence type="ECO:0000259" key="5">
    <source>
        <dbReference type="Pfam" id="PF13458"/>
    </source>
</evidence>
<feature type="chain" id="PRO_5045606312" evidence="4">
    <location>
        <begin position="36"/>
        <end position="415"/>
    </location>
</feature>
<dbReference type="PROSITE" id="PS51257">
    <property type="entry name" value="PROKAR_LIPOPROTEIN"/>
    <property type="match status" value="1"/>
</dbReference>
<dbReference type="Pfam" id="PF13458">
    <property type="entry name" value="Peripla_BP_6"/>
    <property type="match status" value="1"/>
</dbReference>
<organism evidence="6 7">
    <name type="scientific">Azospirillum picis</name>
    <dbReference type="NCBI Taxonomy" id="488438"/>
    <lineage>
        <taxon>Bacteria</taxon>
        <taxon>Pseudomonadati</taxon>
        <taxon>Pseudomonadota</taxon>
        <taxon>Alphaproteobacteria</taxon>
        <taxon>Rhodospirillales</taxon>
        <taxon>Azospirillaceae</taxon>
        <taxon>Azospirillum</taxon>
    </lineage>
</organism>
<keyword evidence="7" id="KW-1185">Reference proteome</keyword>
<keyword evidence="3" id="KW-0029">Amino-acid transport</keyword>
<evidence type="ECO:0000313" key="6">
    <source>
        <dbReference type="EMBL" id="MDQ0536463.1"/>
    </source>
</evidence>
<name>A0ABU0MTE6_9PROT</name>
<dbReference type="InterPro" id="IPR028082">
    <property type="entry name" value="Peripla_BP_I"/>
</dbReference>
<reference evidence="6 7" key="1">
    <citation type="submission" date="2023-07" db="EMBL/GenBank/DDBJ databases">
        <title>Genomic Encyclopedia of Type Strains, Phase IV (KMG-IV): sequencing the most valuable type-strain genomes for metagenomic binning, comparative biology and taxonomic classification.</title>
        <authorList>
            <person name="Goeker M."/>
        </authorList>
    </citation>
    <scope>NUCLEOTIDE SEQUENCE [LARGE SCALE GENOMIC DNA]</scope>
    <source>
        <strain evidence="6 7">DSM 19922</strain>
    </source>
</reference>
<keyword evidence="3" id="KW-0813">Transport</keyword>
<dbReference type="RefSeq" id="WP_209989138.1">
    <property type="nucleotide sequence ID" value="NZ_JAGINO010000027.1"/>
</dbReference>
<dbReference type="InterPro" id="IPR051010">
    <property type="entry name" value="BCAA_transport"/>
</dbReference>
<evidence type="ECO:0000313" key="7">
    <source>
        <dbReference type="Proteomes" id="UP001244552"/>
    </source>
</evidence>
<dbReference type="PANTHER" id="PTHR30483">
    <property type="entry name" value="LEUCINE-SPECIFIC-BINDING PROTEIN"/>
    <property type="match status" value="1"/>
</dbReference>
<dbReference type="Gene3D" id="3.40.50.2300">
    <property type="match status" value="2"/>
</dbReference>
<dbReference type="CDD" id="cd06327">
    <property type="entry name" value="PBP1_SBP-like"/>
    <property type="match status" value="1"/>
</dbReference>
<evidence type="ECO:0000256" key="2">
    <source>
        <dbReference type="ARBA" id="ARBA00022729"/>
    </source>
</evidence>
<dbReference type="InterPro" id="IPR028081">
    <property type="entry name" value="Leu-bd"/>
</dbReference>
<dbReference type="Proteomes" id="UP001244552">
    <property type="component" value="Unassembled WGS sequence"/>
</dbReference>
<sequence length="415" mass="43434">MWTHRSSAGRLAAGAAGTAAGCLALLLAGAGGAAAEIPNKHVKLGVLTDMSGFASDSTGRGSVVAAELAAEDFAKELPGVTIEVVHADHQNKPDIGAATTRRWLDQEHVDAILDVPFSSVALAVNEVTRNSKAMFIASGPGTTELTGAKCSANTVQWTYDTWALANGTARAVTEAGGRNWYFLTADYAFGHALERDASAVVTGMGGKVVGSVRHPPSASDFSSYLLQAQASGAQIIGLANAVGDTISSVKQATEFGITSSGQRLAALLMQLSDVAAVGLKDAQGLYLTEAFYWDLNPGTRAFADRFAARMEGRRPTGNQAGVYAGALHYLKAVKAANSTDATVVAAKMRELPTDDPLFGKGSVRVDGRAVHDMLFFEVKSPDESKGPWDFYKLVRTIPGDQAFRPLGEGGCPLVK</sequence>
<dbReference type="PANTHER" id="PTHR30483:SF6">
    <property type="entry name" value="PERIPLASMIC BINDING PROTEIN OF ABC TRANSPORTER FOR NATURAL AMINO ACIDS"/>
    <property type="match status" value="1"/>
</dbReference>